<organism evidence="1 2">
    <name type="scientific">Photorhabdus temperata J3</name>
    <dbReference type="NCBI Taxonomy" id="1389415"/>
    <lineage>
        <taxon>Bacteria</taxon>
        <taxon>Pseudomonadati</taxon>
        <taxon>Pseudomonadota</taxon>
        <taxon>Gammaproteobacteria</taxon>
        <taxon>Enterobacterales</taxon>
        <taxon>Morganellaceae</taxon>
        <taxon>Photorhabdus</taxon>
    </lineage>
</organism>
<sequence>MMYPPWDGAEFAKEFAEHDKKVMEKNKRVCSLETHPFGNRASFVVLFL</sequence>
<accession>U7R3Z0</accession>
<gene>
    <name evidence="1" type="ORF">O185_02000</name>
</gene>
<evidence type="ECO:0000313" key="1">
    <source>
        <dbReference type="EMBL" id="ERT14703.1"/>
    </source>
</evidence>
<dbReference type="EMBL" id="AXDT01000019">
    <property type="protein sequence ID" value="ERT14703.1"/>
    <property type="molecule type" value="Genomic_DNA"/>
</dbReference>
<dbReference type="Proteomes" id="UP000017133">
    <property type="component" value="Unassembled WGS sequence"/>
</dbReference>
<evidence type="ECO:0000313" key="2">
    <source>
        <dbReference type="Proteomes" id="UP000017133"/>
    </source>
</evidence>
<protein>
    <submittedName>
        <fullName evidence="1">Uncharacterized protein</fullName>
    </submittedName>
</protein>
<keyword evidence="2" id="KW-1185">Reference proteome</keyword>
<comment type="caution">
    <text evidence="1">The sequence shown here is derived from an EMBL/GenBank/DDBJ whole genome shotgun (WGS) entry which is preliminary data.</text>
</comment>
<dbReference type="AlphaFoldDB" id="U7R3Z0"/>
<name>U7R3Z0_PHOTE</name>
<reference evidence="1 2" key="1">
    <citation type="submission" date="2013-10" db="EMBL/GenBank/DDBJ databases">
        <title>Whole Genome Shotgun Sequence of Photorhabdus temperata J3.</title>
        <authorList>
            <person name="Park G.-S."/>
            <person name="Hong S.-J."/>
            <person name="Shin J.-H."/>
        </authorList>
    </citation>
    <scope>NUCLEOTIDE SEQUENCE [LARGE SCALE GENOMIC DNA]</scope>
    <source>
        <strain evidence="1 2">J3</strain>
    </source>
</reference>
<proteinExistence type="predicted"/>
<dbReference type="PATRIC" id="fig|1389415.4.peg.389"/>